<dbReference type="InterPro" id="IPR001017">
    <property type="entry name" value="DH_E1"/>
</dbReference>
<dbReference type="Gene3D" id="3.40.50.970">
    <property type="match status" value="1"/>
</dbReference>
<sequence length="309" mass="34561">MGESKKVKIAKEILRLRFGQLVVNEKYKAGQFKIPIHLAMGHEAIAVAVDLMMDEKDKLVLSHRNIHYNLARTGTLRPVLDEYLLKKEGLAYAELGSMNLASEEKGVIYASSILGNNLPVATGLALAEKVKRSGGLVIVVTGDGAIEEGAFYESLLFMKSNALGVLVIIENNRWSMHTKIEERRTEIDLPKLAASLGAGYEKLDGNDVYRYVEKLKEVKKKILEDKKPVVLEVNVTTLGGWYVEDKERKEKRFIHPHAGPLPETSLVEWPEIERSANDPVFALQEHFSSDGLKKLSQEVLKSIKEEIGE</sequence>
<dbReference type="AlphaFoldDB" id="A0A1F6BRW7"/>
<gene>
    <name evidence="5" type="ORF">A2127_01640</name>
</gene>
<reference evidence="5 6" key="1">
    <citation type="journal article" date="2016" name="Nat. Commun.">
        <title>Thousands of microbial genomes shed light on interconnected biogeochemical processes in an aquifer system.</title>
        <authorList>
            <person name="Anantharaman K."/>
            <person name="Brown C.T."/>
            <person name="Hug L.A."/>
            <person name="Sharon I."/>
            <person name="Castelle C.J."/>
            <person name="Probst A.J."/>
            <person name="Thomas B.C."/>
            <person name="Singh A."/>
            <person name="Wilkins M.J."/>
            <person name="Karaoz U."/>
            <person name="Brodie E.L."/>
            <person name="Williams K.H."/>
            <person name="Hubbard S.S."/>
            <person name="Banfield J.F."/>
        </authorList>
    </citation>
    <scope>NUCLEOTIDE SEQUENCE [LARGE SCALE GENOMIC DNA]</scope>
</reference>
<dbReference type="Proteomes" id="UP000179324">
    <property type="component" value="Unassembled WGS sequence"/>
</dbReference>
<dbReference type="PANTHER" id="PTHR11516">
    <property type="entry name" value="PYRUVATE DEHYDROGENASE E1 COMPONENT, ALPHA SUBUNIT BACTERIAL AND ORGANELLAR"/>
    <property type="match status" value="1"/>
</dbReference>
<proteinExistence type="predicted"/>
<dbReference type="InterPro" id="IPR029061">
    <property type="entry name" value="THDP-binding"/>
</dbReference>
<evidence type="ECO:0000259" key="4">
    <source>
        <dbReference type="Pfam" id="PF00676"/>
    </source>
</evidence>
<comment type="caution">
    <text evidence="5">The sequence shown here is derived from an EMBL/GenBank/DDBJ whole genome shotgun (WGS) entry which is preliminary data.</text>
</comment>
<name>A0A1F6BRW7_9BACT</name>
<evidence type="ECO:0000256" key="1">
    <source>
        <dbReference type="ARBA" id="ARBA00001964"/>
    </source>
</evidence>
<protein>
    <recommendedName>
        <fullName evidence="4">Dehydrogenase E1 component domain-containing protein</fullName>
    </recommendedName>
</protein>
<dbReference type="EMBL" id="MFKI01000008">
    <property type="protein sequence ID" value="OGG39568.1"/>
    <property type="molecule type" value="Genomic_DNA"/>
</dbReference>
<dbReference type="Pfam" id="PF00676">
    <property type="entry name" value="E1_dh"/>
    <property type="match status" value="1"/>
</dbReference>
<dbReference type="PANTHER" id="PTHR11516:SF41">
    <property type="entry name" value="3-METHYL-2-OXOBUTANOATE DEHYDROGENASE SUBUNIT ALPHA"/>
    <property type="match status" value="1"/>
</dbReference>
<keyword evidence="2" id="KW-0560">Oxidoreductase</keyword>
<evidence type="ECO:0000256" key="3">
    <source>
        <dbReference type="ARBA" id="ARBA00023052"/>
    </source>
</evidence>
<evidence type="ECO:0000256" key="2">
    <source>
        <dbReference type="ARBA" id="ARBA00023002"/>
    </source>
</evidence>
<feature type="domain" description="Dehydrogenase E1 component" evidence="4">
    <location>
        <begin position="36"/>
        <end position="235"/>
    </location>
</feature>
<accession>A0A1F6BRW7</accession>
<dbReference type="GO" id="GO:0004739">
    <property type="term" value="F:pyruvate dehydrogenase (acetyl-transferring) activity"/>
    <property type="evidence" value="ECO:0007669"/>
    <property type="project" value="TreeGrafter"/>
</dbReference>
<evidence type="ECO:0000313" key="5">
    <source>
        <dbReference type="EMBL" id="OGG39568.1"/>
    </source>
</evidence>
<keyword evidence="3" id="KW-0786">Thiamine pyrophosphate</keyword>
<evidence type="ECO:0000313" key="6">
    <source>
        <dbReference type="Proteomes" id="UP000179324"/>
    </source>
</evidence>
<organism evidence="5 6">
    <name type="scientific">Candidatus Jorgensenbacteria bacterium GWC1_48_12</name>
    <dbReference type="NCBI Taxonomy" id="1798469"/>
    <lineage>
        <taxon>Bacteria</taxon>
        <taxon>Candidatus Joergenseniibacteriota</taxon>
    </lineage>
</organism>
<comment type="cofactor">
    <cofactor evidence="1">
        <name>thiamine diphosphate</name>
        <dbReference type="ChEBI" id="CHEBI:58937"/>
    </cofactor>
</comment>
<dbReference type="SUPFAM" id="SSF52518">
    <property type="entry name" value="Thiamin diphosphate-binding fold (THDP-binding)"/>
    <property type="match status" value="1"/>
</dbReference>
<dbReference type="GO" id="GO:0006086">
    <property type="term" value="P:pyruvate decarboxylation to acetyl-CoA"/>
    <property type="evidence" value="ECO:0007669"/>
    <property type="project" value="TreeGrafter"/>
</dbReference>
<dbReference type="InterPro" id="IPR050642">
    <property type="entry name" value="PDH_E1_Alpha_Subunit"/>
</dbReference>